<proteinExistence type="inferred from homology"/>
<dbReference type="SUPFAM" id="SSF100920">
    <property type="entry name" value="Heat shock protein 70kD (HSP70), peptide-binding domain"/>
    <property type="match status" value="1"/>
</dbReference>
<dbReference type="InterPro" id="IPR013126">
    <property type="entry name" value="Hsp_70_fam"/>
</dbReference>
<keyword evidence="3 4" id="KW-0067">ATP-binding</keyword>
<dbReference type="FunFam" id="3.30.30.30:FF:000001">
    <property type="entry name" value="heat shock 70 kDa protein-like"/>
    <property type="match status" value="1"/>
</dbReference>
<evidence type="ECO:0000313" key="5">
    <source>
        <dbReference type="EMBL" id="PAV58113.1"/>
    </source>
</evidence>
<keyword evidence="6" id="KW-1185">Reference proteome</keyword>
<dbReference type="AlphaFoldDB" id="A0A2A2J8X0"/>
<dbReference type="OrthoDB" id="5858940at2759"/>
<dbReference type="Gene3D" id="2.60.34.10">
    <property type="entry name" value="Substrate Binding Domain Of DNAk, Chain A, domain 1"/>
    <property type="match status" value="1"/>
</dbReference>
<dbReference type="GO" id="GO:0140662">
    <property type="term" value="F:ATP-dependent protein folding chaperone"/>
    <property type="evidence" value="ECO:0007669"/>
    <property type="project" value="InterPro"/>
</dbReference>
<comment type="similarity">
    <text evidence="1 4">Belongs to the heat shock protein 70 family.</text>
</comment>
<sequence>MPMIIGIDLGTTFSCVAAIGADGKSAETILNQEGENTTPSVVAYSDGKDGKGSKIGKVYVGKPATVLVASAQNVIYDSKRFIGRQFDDVSVQDDMKYWHFNVIKENNKPLVHLVHQGVEKRLSAEEISAEILKKLKDAVMKQFNDKDIKAVITVPANFDQRQRHATMEAAKLAGIEVIQLISEPIAAAIAYGIISDKEQKILVYDFGGGTFDAYVAAYDKNKTLTGLAIDKGADDEWNLELTLSKFNELCWKTIQGTIEIVNYALQCAKLNENDIDIVVLVGGSTRIQLVNELLQKKFGKEKIWSRLNPNEVVAKGAALTAKILLEKGSKERLKVAFNDILPLSIGQIVRGGLMIPVFKRGTKYPCIAEEITELVIDRQCEAITGIYQGERKICKYNYKIGNIKLKLNGETSKRKDKIKTIYRVDENGLLSVTSIEVKNTRNTAPIEIQYDGFPHTDMCEQNKFEFSKIANEYLGRSEKLPERIESKEIELKEILLKEIELYQQELREFANRISKFVL</sequence>
<dbReference type="Gene3D" id="3.90.640.10">
    <property type="entry name" value="Actin, Chain A, domain 4"/>
    <property type="match status" value="1"/>
</dbReference>
<organism evidence="5 6">
    <name type="scientific">Diploscapter pachys</name>
    <dbReference type="NCBI Taxonomy" id="2018661"/>
    <lineage>
        <taxon>Eukaryota</taxon>
        <taxon>Metazoa</taxon>
        <taxon>Ecdysozoa</taxon>
        <taxon>Nematoda</taxon>
        <taxon>Chromadorea</taxon>
        <taxon>Rhabditida</taxon>
        <taxon>Rhabditina</taxon>
        <taxon>Rhabditomorpha</taxon>
        <taxon>Rhabditoidea</taxon>
        <taxon>Rhabditidae</taxon>
        <taxon>Diploscapter</taxon>
    </lineage>
</organism>
<dbReference type="InterPro" id="IPR043129">
    <property type="entry name" value="ATPase_NBD"/>
</dbReference>
<dbReference type="PROSITE" id="PS00297">
    <property type="entry name" value="HSP70_1"/>
    <property type="match status" value="1"/>
</dbReference>
<reference evidence="5 6" key="1">
    <citation type="journal article" date="2017" name="Curr. Biol.">
        <title>Genome architecture and evolution of a unichromosomal asexual nematode.</title>
        <authorList>
            <person name="Fradin H."/>
            <person name="Zegar C."/>
            <person name="Gutwein M."/>
            <person name="Lucas J."/>
            <person name="Kovtun M."/>
            <person name="Corcoran D."/>
            <person name="Baugh L.R."/>
            <person name="Kiontke K."/>
            <person name="Gunsalus K."/>
            <person name="Fitch D.H."/>
            <person name="Piano F."/>
        </authorList>
    </citation>
    <scope>NUCLEOTIDE SEQUENCE [LARGE SCALE GENOMIC DNA]</scope>
    <source>
        <strain evidence="5">PF1309</strain>
    </source>
</reference>
<dbReference type="Pfam" id="PF00012">
    <property type="entry name" value="HSP70"/>
    <property type="match status" value="2"/>
</dbReference>
<dbReference type="SUPFAM" id="SSF53067">
    <property type="entry name" value="Actin-like ATPase domain"/>
    <property type="match status" value="2"/>
</dbReference>
<comment type="caution">
    <text evidence="5">The sequence shown here is derived from an EMBL/GenBank/DDBJ whole genome shotgun (WGS) entry which is preliminary data.</text>
</comment>
<dbReference type="PANTHER" id="PTHR19375">
    <property type="entry name" value="HEAT SHOCK PROTEIN 70KDA"/>
    <property type="match status" value="1"/>
</dbReference>
<dbReference type="GO" id="GO:0005524">
    <property type="term" value="F:ATP binding"/>
    <property type="evidence" value="ECO:0007669"/>
    <property type="project" value="UniProtKB-KW"/>
</dbReference>
<dbReference type="Proteomes" id="UP000218231">
    <property type="component" value="Unassembled WGS sequence"/>
</dbReference>
<dbReference type="EMBL" id="LIAE01010599">
    <property type="protein sequence ID" value="PAV58113.1"/>
    <property type="molecule type" value="Genomic_DNA"/>
</dbReference>
<evidence type="ECO:0000256" key="2">
    <source>
        <dbReference type="ARBA" id="ARBA00022741"/>
    </source>
</evidence>
<gene>
    <name evidence="5" type="ORF">WR25_25261</name>
</gene>
<dbReference type="GO" id="GO:0006950">
    <property type="term" value="P:response to stress"/>
    <property type="evidence" value="ECO:0007669"/>
    <property type="project" value="UniProtKB-ARBA"/>
</dbReference>
<evidence type="ECO:0000313" key="6">
    <source>
        <dbReference type="Proteomes" id="UP000218231"/>
    </source>
</evidence>
<evidence type="ECO:0000256" key="1">
    <source>
        <dbReference type="ARBA" id="ARBA00007381"/>
    </source>
</evidence>
<dbReference type="PRINTS" id="PR00301">
    <property type="entry name" value="HEATSHOCK70"/>
</dbReference>
<accession>A0A2A2J8X0</accession>
<keyword evidence="2 4" id="KW-0547">Nucleotide-binding</keyword>
<evidence type="ECO:0000256" key="3">
    <source>
        <dbReference type="ARBA" id="ARBA00022840"/>
    </source>
</evidence>
<dbReference type="InterPro" id="IPR018181">
    <property type="entry name" value="Heat_shock_70_CS"/>
</dbReference>
<dbReference type="Gene3D" id="3.30.420.40">
    <property type="match status" value="4"/>
</dbReference>
<protein>
    <submittedName>
        <fullName evidence="5">Uncharacterized protein</fullName>
    </submittedName>
</protein>
<dbReference type="STRING" id="2018661.A0A2A2J8X0"/>
<dbReference type="InterPro" id="IPR029047">
    <property type="entry name" value="HSP70_peptide-bd_sf"/>
</dbReference>
<name>A0A2A2J8X0_9BILA</name>
<evidence type="ECO:0000256" key="4">
    <source>
        <dbReference type="RuleBase" id="RU003322"/>
    </source>
</evidence>
<dbReference type="Gene3D" id="3.30.30.30">
    <property type="match status" value="1"/>
</dbReference>